<accession>A0A812UE34</accession>
<dbReference type="Gene3D" id="3.30.200.20">
    <property type="entry name" value="Phosphorylase Kinase, domain 1"/>
    <property type="match status" value="1"/>
</dbReference>
<dbReference type="InterPro" id="IPR011009">
    <property type="entry name" value="Kinase-like_dom_sf"/>
</dbReference>
<sequence>MDLSEVEQRIRMLIFDADEAAEVSEHFRIVQKLGEGTYGKVYKAISRTTNEVFALKRIPIQQSEYGVPAATIREVSLLKECDHPNVIRLYEVLSKEHARYLVFEFMDMDLRTYLTRNGAFKDLTGLKNAAWQCIRGIHHCHSIRILHRDLKPHNVLVDVTGSRFKLADFGLARAFSVQMRALTQEVVSLWYRAPEILMGERKYASPTDIWSLGCIVAEMATGQVLFPGDSQIDTLFRIFRMLGTPSEEVWPGVSTLREFTLEFPKWSRAGLVDVRAKAPALGPDGLDLVDQCLKYNVAERASARHLLQHRFFENFVIAT</sequence>
<dbReference type="SMART" id="SM00220">
    <property type="entry name" value="S_TKc"/>
    <property type="match status" value="1"/>
</dbReference>
<dbReference type="GO" id="GO:0010389">
    <property type="term" value="P:regulation of G2/M transition of mitotic cell cycle"/>
    <property type="evidence" value="ECO:0007669"/>
    <property type="project" value="TreeGrafter"/>
</dbReference>
<feature type="binding site" evidence="14">
    <location>
        <position position="56"/>
    </location>
    <ligand>
        <name>ATP</name>
        <dbReference type="ChEBI" id="CHEBI:30616"/>
    </ligand>
</feature>
<dbReference type="InterPro" id="IPR000719">
    <property type="entry name" value="Prot_kinase_dom"/>
</dbReference>
<comment type="catalytic activity">
    <reaction evidence="13">
        <text>L-seryl-[protein] + ATP = O-phospho-L-seryl-[protein] + ADP + H(+)</text>
        <dbReference type="Rhea" id="RHEA:17989"/>
        <dbReference type="Rhea" id="RHEA-COMP:9863"/>
        <dbReference type="Rhea" id="RHEA-COMP:11604"/>
        <dbReference type="ChEBI" id="CHEBI:15378"/>
        <dbReference type="ChEBI" id="CHEBI:29999"/>
        <dbReference type="ChEBI" id="CHEBI:30616"/>
        <dbReference type="ChEBI" id="CHEBI:83421"/>
        <dbReference type="ChEBI" id="CHEBI:456216"/>
        <dbReference type="EC" id="2.7.11.22"/>
    </reaction>
</comment>
<dbReference type="InterPro" id="IPR008271">
    <property type="entry name" value="Ser/Thr_kinase_AS"/>
</dbReference>
<evidence type="ECO:0000256" key="12">
    <source>
        <dbReference type="ARBA" id="ARBA00047811"/>
    </source>
</evidence>
<name>A0A812UE34_9DINO</name>
<dbReference type="PROSITE" id="PS00107">
    <property type="entry name" value="PROTEIN_KINASE_ATP"/>
    <property type="match status" value="1"/>
</dbReference>
<gene>
    <name evidence="17" type="primary">CDC2</name>
    <name evidence="17" type="ORF">SNEC2469_LOCUS16506</name>
</gene>
<dbReference type="SUPFAM" id="SSF56112">
    <property type="entry name" value="Protein kinase-like (PK-like)"/>
    <property type="match status" value="1"/>
</dbReference>
<comment type="subunit">
    <text evidence="8">May form a complex composed of at least the catalytic subunit CRK2 and a cyclin.</text>
</comment>
<dbReference type="GO" id="GO:0000082">
    <property type="term" value="P:G1/S transition of mitotic cell cycle"/>
    <property type="evidence" value="ECO:0007669"/>
    <property type="project" value="TreeGrafter"/>
</dbReference>
<reference evidence="17" key="1">
    <citation type="submission" date="2021-02" db="EMBL/GenBank/DDBJ databases">
        <authorList>
            <person name="Dougan E. K."/>
            <person name="Rhodes N."/>
            <person name="Thang M."/>
            <person name="Chan C."/>
        </authorList>
    </citation>
    <scope>NUCLEOTIDE SEQUENCE</scope>
</reference>
<dbReference type="EC" id="2.7.11.22" evidence="2"/>
<keyword evidence="5 14" id="KW-0547">Nucleotide-binding</keyword>
<dbReference type="InterPro" id="IPR050108">
    <property type="entry name" value="CDK"/>
</dbReference>
<dbReference type="PROSITE" id="PS50011">
    <property type="entry name" value="PROTEIN_KINASE_DOM"/>
    <property type="match status" value="1"/>
</dbReference>
<dbReference type="GO" id="GO:0030332">
    <property type="term" value="F:cyclin binding"/>
    <property type="evidence" value="ECO:0007669"/>
    <property type="project" value="TreeGrafter"/>
</dbReference>
<keyword evidence="6" id="KW-0418">Kinase</keyword>
<dbReference type="PANTHER" id="PTHR24056">
    <property type="entry name" value="CELL DIVISION PROTEIN KINASE"/>
    <property type="match status" value="1"/>
</dbReference>
<evidence type="ECO:0000256" key="5">
    <source>
        <dbReference type="ARBA" id="ARBA00022741"/>
    </source>
</evidence>
<dbReference type="GO" id="GO:0005524">
    <property type="term" value="F:ATP binding"/>
    <property type="evidence" value="ECO:0007669"/>
    <property type="project" value="UniProtKB-UniRule"/>
</dbReference>
<comment type="caution">
    <text evidence="17">The sequence shown here is derived from an EMBL/GenBank/DDBJ whole genome shotgun (WGS) entry which is preliminary data.</text>
</comment>
<comment type="similarity">
    <text evidence="1">Belongs to the protein kinase superfamily. CMGC Ser/Thr protein kinase family. CDC2/CDKX subfamily.</text>
</comment>
<evidence type="ECO:0000256" key="8">
    <source>
        <dbReference type="ARBA" id="ARBA00038543"/>
    </source>
</evidence>
<evidence type="ECO:0000256" key="6">
    <source>
        <dbReference type="ARBA" id="ARBA00022777"/>
    </source>
</evidence>
<dbReference type="GO" id="GO:0000307">
    <property type="term" value="C:cyclin-dependent protein kinase holoenzyme complex"/>
    <property type="evidence" value="ECO:0007669"/>
    <property type="project" value="TreeGrafter"/>
</dbReference>
<dbReference type="GO" id="GO:0004693">
    <property type="term" value="F:cyclin-dependent protein serine/threonine kinase activity"/>
    <property type="evidence" value="ECO:0007669"/>
    <property type="project" value="UniProtKB-EC"/>
</dbReference>
<dbReference type="FunFam" id="3.30.200.20:FF:000927">
    <property type="entry name" value="Cyclin-dependent kinase 2"/>
    <property type="match status" value="1"/>
</dbReference>
<keyword evidence="3 15" id="KW-0723">Serine/threonine-protein kinase</keyword>
<evidence type="ECO:0000256" key="7">
    <source>
        <dbReference type="ARBA" id="ARBA00022840"/>
    </source>
</evidence>
<dbReference type="GO" id="GO:0010468">
    <property type="term" value="P:regulation of gene expression"/>
    <property type="evidence" value="ECO:0007669"/>
    <property type="project" value="TreeGrafter"/>
</dbReference>
<comment type="catalytic activity">
    <reaction evidence="12">
        <text>L-threonyl-[protein] + ATP = O-phospho-L-threonyl-[protein] + ADP + H(+)</text>
        <dbReference type="Rhea" id="RHEA:46608"/>
        <dbReference type="Rhea" id="RHEA-COMP:11060"/>
        <dbReference type="Rhea" id="RHEA-COMP:11605"/>
        <dbReference type="ChEBI" id="CHEBI:15378"/>
        <dbReference type="ChEBI" id="CHEBI:30013"/>
        <dbReference type="ChEBI" id="CHEBI:30616"/>
        <dbReference type="ChEBI" id="CHEBI:61977"/>
        <dbReference type="ChEBI" id="CHEBI:456216"/>
        <dbReference type="EC" id="2.7.11.22"/>
    </reaction>
</comment>
<organism evidence="17 18">
    <name type="scientific">Symbiodinium necroappetens</name>
    <dbReference type="NCBI Taxonomy" id="1628268"/>
    <lineage>
        <taxon>Eukaryota</taxon>
        <taxon>Sar</taxon>
        <taxon>Alveolata</taxon>
        <taxon>Dinophyceae</taxon>
        <taxon>Suessiales</taxon>
        <taxon>Symbiodiniaceae</taxon>
        <taxon>Symbiodinium</taxon>
    </lineage>
</organism>
<evidence type="ECO:0000256" key="14">
    <source>
        <dbReference type="PROSITE-ProRule" id="PRU10141"/>
    </source>
</evidence>
<dbReference type="Pfam" id="PF00069">
    <property type="entry name" value="Pkinase"/>
    <property type="match status" value="1"/>
</dbReference>
<dbReference type="Gene3D" id="1.10.510.10">
    <property type="entry name" value="Transferase(Phosphotransferase) domain 1"/>
    <property type="match status" value="1"/>
</dbReference>
<protein>
    <recommendedName>
        <fullName evidence="9">Cyclin-dependent kinase 2 homolog</fullName>
        <ecNumber evidence="2">2.7.11.22</ecNumber>
    </recommendedName>
    <alternativeName>
        <fullName evidence="10">Cell division control protein 2 homolog</fullName>
    </alternativeName>
    <alternativeName>
        <fullName evidence="11">cdc2-related kinase 2</fullName>
    </alternativeName>
</protein>
<keyword evidence="7 14" id="KW-0067">ATP-binding</keyword>
<evidence type="ECO:0000313" key="18">
    <source>
        <dbReference type="Proteomes" id="UP000601435"/>
    </source>
</evidence>
<dbReference type="FunFam" id="1.10.510.10:FF:000611">
    <property type="entry name" value="CMGC family protein kinase"/>
    <property type="match status" value="1"/>
</dbReference>
<dbReference type="InterPro" id="IPR017441">
    <property type="entry name" value="Protein_kinase_ATP_BS"/>
</dbReference>
<evidence type="ECO:0000256" key="4">
    <source>
        <dbReference type="ARBA" id="ARBA00022679"/>
    </source>
</evidence>
<dbReference type="PROSITE" id="PS00108">
    <property type="entry name" value="PROTEIN_KINASE_ST"/>
    <property type="match status" value="1"/>
</dbReference>
<dbReference type="AlphaFoldDB" id="A0A812UE34"/>
<dbReference type="GO" id="GO:0005634">
    <property type="term" value="C:nucleus"/>
    <property type="evidence" value="ECO:0007669"/>
    <property type="project" value="TreeGrafter"/>
</dbReference>
<dbReference type="CDD" id="cd07829">
    <property type="entry name" value="STKc_CDK_like"/>
    <property type="match status" value="1"/>
</dbReference>
<evidence type="ECO:0000256" key="15">
    <source>
        <dbReference type="RuleBase" id="RU000304"/>
    </source>
</evidence>
<dbReference type="OrthoDB" id="1732493at2759"/>
<dbReference type="EMBL" id="CAJNJA010026909">
    <property type="protein sequence ID" value="CAE7567118.1"/>
    <property type="molecule type" value="Genomic_DNA"/>
</dbReference>
<evidence type="ECO:0000256" key="11">
    <source>
        <dbReference type="ARBA" id="ARBA00042858"/>
    </source>
</evidence>
<feature type="domain" description="Protein kinase" evidence="16">
    <location>
        <begin position="27"/>
        <end position="312"/>
    </location>
</feature>
<dbReference type="Proteomes" id="UP000601435">
    <property type="component" value="Unassembled WGS sequence"/>
</dbReference>
<dbReference type="GO" id="GO:0005737">
    <property type="term" value="C:cytoplasm"/>
    <property type="evidence" value="ECO:0007669"/>
    <property type="project" value="TreeGrafter"/>
</dbReference>
<evidence type="ECO:0000313" key="17">
    <source>
        <dbReference type="EMBL" id="CAE7567118.1"/>
    </source>
</evidence>
<dbReference type="GO" id="GO:0007165">
    <property type="term" value="P:signal transduction"/>
    <property type="evidence" value="ECO:0007669"/>
    <property type="project" value="TreeGrafter"/>
</dbReference>
<dbReference type="PANTHER" id="PTHR24056:SF254">
    <property type="entry name" value="CYCLIN-DEPENDENT KINASE 2"/>
    <property type="match status" value="1"/>
</dbReference>
<evidence type="ECO:0000256" key="3">
    <source>
        <dbReference type="ARBA" id="ARBA00022527"/>
    </source>
</evidence>
<keyword evidence="4" id="KW-0808">Transferase</keyword>
<keyword evidence="18" id="KW-1185">Reference proteome</keyword>
<evidence type="ECO:0000256" key="1">
    <source>
        <dbReference type="ARBA" id="ARBA00006485"/>
    </source>
</evidence>
<evidence type="ECO:0000256" key="2">
    <source>
        <dbReference type="ARBA" id="ARBA00012425"/>
    </source>
</evidence>
<evidence type="ECO:0000256" key="13">
    <source>
        <dbReference type="ARBA" id="ARBA00048367"/>
    </source>
</evidence>
<evidence type="ECO:0000256" key="9">
    <source>
        <dbReference type="ARBA" id="ARBA00039612"/>
    </source>
</evidence>
<evidence type="ECO:0000256" key="10">
    <source>
        <dbReference type="ARBA" id="ARBA00041902"/>
    </source>
</evidence>
<proteinExistence type="inferred from homology"/>
<evidence type="ECO:0000259" key="16">
    <source>
        <dbReference type="PROSITE" id="PS50011"/>
    </source>
</evidence>